<dbReference type="Pfam" id="PF14625">
    <property type="entry name" value="Lustrin_cystein"/>
    <property type="match status" value="4"/>
</dbReference>
<sequence>MPCTSFVTTSLVYISASNSTASTESVSQMEVSQSFPSREPFGFEATRYGLKLDLCPNGARPEFTPLGNVKWCHASFECTFSYECVNIIGLNHFGTQVRYSTICTIKPLLSRRFEVNCIRQLPAVPIYYFDVDKLRCVQARVPECVTEDGTTITVGNRGTKCETTACELGESILLRHHNFDQPFLCQLNEDCPSGYNCRQDKLFHRGVCCGYMTFEPCPLGFKSFIVPFTGRPKTCFKSQLRDECPTDYVCAQNDANQLHYCCTLDSGVCPPSQQPYIHPLTDRTIKCNPNSYEAACPRDYACSARIYGSSWGFCCSLTVSNANCPAGSTPLLNHATNLPQKCQEDTCGPGYYCQKNQRSQYEQGFCCLRIKPEQTLVPRSQLLKLTTSSTTTINSSTRPPLSGELEPFTPTSETSLATSTTISSMEHGNSQEEGQEEDEERDLETHERQQVEDSQQSNAHSQSAEGKEESSVQAEIDWSELESEIDQILAKKTSELEKKKKKKKLILKRVNTAKQEKEEEKGQEIRTCGAGTSSLKCPRNYKPISYPGTNFQLHCSQEEAEEGTSSCPEPSICLYAVGDRLARSLCCAPIRVRITAQSTSKESNSREQNSVEEVRVTGSSRAEEDNDQSRNTIYSSGQMEEYRKQRDEALASLVQVS</sequence>
<dbReference type="SMART" id="SM00289">
    <property type="entry name" value="WR1"/>
    <property type="match status" value="5"/>
</dbReference>
<accession>A0A915CXF1</accession>
<reference evidence="3" key="1">
    <citation type="submission" date="2022-11" db="UniProtKB">
        <authorList>
            <consortium name="WormBaseParasite"/>
        </authorList>
    </citation>
    <scope>IDENTIFICATION</scope>
</reference>
<feature type="compositionally biased region" description="Polar residues" evidence="1">
    <location>
        <begin position="597"/>
        <end position="608"/>
    </location>
</feature>
<dbReference type="InterPro" id="IPR053014">
    <property type="entry name" value="Cuticle_assoc_divergent"/>
</dbReference>
<feature type="compositionally biased region" description="Polar residues" evidence="1">
    <location>
        <begin position="629"/>
        <end position="638"/>
    </location>
</feature>
<feature type="compositionally biased region" description="Low complexity" evidence="1">
    <location>
        <begin position="388"/>
        <end position="397"/>
    </location>
</feature>
<feature type="compositionally biased region" description="Polar residues" evidence="1">
    <location>
        <begin position="409"/>
        <end position="428"/>
    </location>
</feature>
<keyword evidence="2" id="KW-1185">Reference proteome</keyword>
<dbReference type="WBParaSite" id="jg13187">
    <property type="protein sequence ID" value="jg13187"/>
    <property type="gene ID" value="jg13187"/>
</dbReference>
<dbReference type="AlphaFoldDB" id="A0A915CXF1"/>
<proteinExistence type="predicted"/>
<dbReference type="PANTHER" id="PTHR46339:SF14">
    <property type="entry name" value="BPTI_KUNITZ INHIBITOR DOMAIN-CONTAINING PROTEIN"/>
    <property type="match status" value="1"/>
</dbReference>
<evidence type="ECO:0000313" key="2">
    <source>
        <dbReference type="Proteomes" id="UP000887574"/>
    </source>
</evidence>
<feature type="region of interest" description="Disordered" evidence="1">
    <location>
        <begin position="388"/>
        <end position="474"/>
    </location>
</feature>
<dbReference type="PANTHER" id="PTHR46339">
    <property type="entry name" value="PROTEIN CBG15282-RELATED"/>
    <property type="match status" value="1"/>
</dbReference>
<organism evidence="2 3">
    <name type="scientific">Ditylenchus dipsaci</name>
    <dbReference type="NCBI Taxonomy" id="166011"/>
    <lineage>
        <taxon>Eukaryota</taxon>
        <taxon>Metazoa</taxon>
        <taxon>Ecdysozoa</taxon>
        <taxon>Nematoda</taxon>
        <taxon>Chromadorea</taxon>
        <taxon>Rhabditida</taxon>
        <taxon>Tylenchina</taxon>
        <taxon>Tylenchomorpha</taxon>
        <taxon>Sphaerularioidea</taxon>
        <taxon>Anguinidae</taxon>
        <taxon>Anguininae</taxon>
        <taxon>Ditylenchus</taxon>
    </lineage>
</organism>
<feature type="region of interest" description="Disordered" evidence="1">
    <location>
        <begin position="597"/>
        <end position="642"/>
    </location>
</feature>
<dbReference type="Proteomes" id="UP000887574">
    <property type="component" value="Unplaced"/>
</dbReference>
<dbReference type="InterPro" id="IPR028150">
    <property type="entry name" value="Lustrin_cystein"/>
</dbReference>
<evidence type="ECO:0000256" key="1">
    <source>
        <dbReference type="SAM" id="MobiDB-lite"/>
    </source>
</evidence>
<evidence type="ECO:0000313" key="3">
    <source>
        <dbReference type="WBParaSite" id="jg13187"/>
    </source>
</evidence>
<feature type="compositionally biased region" description="Polar residues" evidence="1">
    <location>
        <begin position="452"/>
        <end position="464"/>
    </location>
</feature>
<name>A0A915CXF1_9BILA</name>
<feature type="compositionally biased region" description="Acidic residues" evidence="1">
    <location>
        <begin position="433"/>
        <end position="442"/>
    </location>
</feature>
<dbReference type="InterPro" id="IPR006150">
    <property type="entry name" value="Cys_repeat_1"/>
</dbReference>
<protein>
    <submittedName>
        <fullName evidence="3">Uncharacterized protein</fullName>
    </submittedName>
</protein>